<dbReference type="Proteomes" id="UP000013909">
    <property type="component" value="Unassembled WGS sequence"/>
</dbReference>
<evidence type="ECO:0000313" key="1">
    <source>
        <dbReference type="EMBL" id="EON77406.1"/>
    </source>
</evidence>
<sequence length="110" mass="12979">MGIEANERYSQYVIVLDYGCHTCKDRFYEYVITDWPESSALVFKRRPDKATLKGFPELFERGFVFVDSLDTSFELGLTDKNTEMTLIKKGKVTHYTFLEYINLIEELERN</sequence>
<keyword evidence="2" id="KW-1185">Reference proteome</keyword>
<gene>
    <name evidence="1" type="ORF">ADIS_2120</name>
</gene>
<dbReference type="AlphaFoldDB" id="R7ZTD1"/>
<evidence type="ECO:0000313" key="2">
    <source>
        <dbReference type="Proteomes" id="UP000013909"/>
    </source>
</evidence>
<name>R7ZTD1_9BACT</name>
<proteinExistence type="predicted"/>
<organism evidence="1 2">
    <name type="scientific">Lunatimonas lonarensis</name>
    <dbReference type="NCBI Taxonomy" id="1232681"/>
    <lineage>
        <taxon>Bacteria</taxon>
        <taxon>Pseudomonadati</taxon>
        <taxon>Bacteroidota</taxon>
        <taxon>Cytophagia</taxon>
        <taxon>Cytophagales</taxon>
        <taxon>Cyclobacteriaceae</taxon>
    </lineage>
</organism>
<protein>
    <submittedName>
        <fullName evidence="1">Uncharacterized protein</fullName>
    </submittedName>
</protein>
<dbReference type="EMBL" id="AQHR01000057">
    <property type="protein sequence ID" value="EON77406.1"/>
    <property type="molecule type" value="Genomic_DNA"/>
</dbReference>
<dbReference type="STRING" id="1232681.ADIS_2120"/>
<accession>R7ZTD1</accession>
<reference evidence="1 2" key="1">
    <citation type="submission" date="2013-02" db="EMBL/GenBank/DDBJ databases">
        <title>A novel strain isolated from Lonar lake, Maharashtra, India.</title>
        <authorList>
            <person name="Singh A."/>
        </authorList>
    </citation>
    <scope>NUCLEOTIDE SEQUENCE [LARGE SCALE GENOMIC DNA]</scope>
    <source>
        <strain evidence="1 2">AK24</strain>
    </source>
</reference>
<comment type="caution">
    <text evidence="1">The sequence shown here is derived from an EMBL/GenBank/DDBJ whole genome shotgun (WGS) entry which is preliminary data.</text>
</comment>